<dbReference type="Proteomes" id="UP000053370">
    <property type="component" value="Unassembled WGS sequence"/>
</dbReference>
<reference evidence="2" key="1">
    <citation type="journal article" date="2015" name="Genome Announc.">
        <title>Draft Genome Sequence of Anaerolineae Strain TC1, a Novel Isolate from a Methanogenic Wastewater Treatment System.</title>
        <authorList>
            <person name="Matsuura N."/>
            <person name="Tourlousse D.M."/>
            <person name="Sun L."/>
            <person name="Toyonaga M."/>
            <person name="Kuroda K."/>
            <person name="Ohashi A."/>
            <person name="Cruz R."/>
            <person name="Yamaguchi T."/>
            <person name="Sekiguchi Y."/>
        </authorList>
    </citation>
    <scope>NUCLEOTIDE SEQUENCE [LARGE SCALE GENOMIC DNA]</scope>
    <source>
        <strain evidence="2">TC1</strain>
    </source>
</reference>
<dbReference type="AlphaFoldDB" id="A0A0S7BRH5"/>
<dbReference type="EMBL" id="DF968181">
    <property type="protein sequence ID" value="GAP40418.1"/>
    <property type="molecule type" value="Genomic_DNA"/>
</dbReference>
<proteinExistence type="predicted"/>
<feature type="domain" description="Peptidase C39-like" evidence="1">
    <location>
        <begin position="141"/>
        <end position="275"/>
    </location>
</feature>
<name>A0A0S7BRH5_9CHLR</name>
<keyword evidence="3" id="KW-1185">Reference proteome</keyword>
<sequence>MMRFQKNAAIRNLGEIIYYPFFKKLSLISKYWKAALFLVLIWPCILSCSVQPDSLKKQPERQNQTLISSLIETQIEAIDQTVTAVQFMTATVALSPVATNTPSITNTASLIPDTPTPSLVPRTATPTLSSAYFHGSYTYDLPLITQSDLKFRGSPTKLGCTAASVEMILDFWNTYQNEYPTISAQTLINLNTAQGTFHAKTGLSIENVEDELKNNHYYLGIQRNSTKEDLLDALVRYGPLAVLTKTEWTPFGANHLVVLKEYDAENDTVTFLDPWYEWPVTWDWEAFDGIWSLNYSEEENGYLTRTFFFIVPLKEIRPGNDLFLPDTDHL</sequence>
<evidence type="ECO:0000313" key="2">
    <source>
        <dbReference type="EMBL" id="GAP40418.1"/>
    </source>
</evidence>
<evidence type="ECO:0000259" key="1">
    <source>
        <dbReference type="Pfam" id="PF13529"/>
    </source>
</evidence>
<dbReference type="InterPro" id="IPR039564">
    <property type="entry name" value="Peptidase_C39-like"/>
</dbReference>
<dbReference type="Gene3D" id="3.90.70.10">
    <property type="entry name" value="Cysteine proteinases"/>
    <property type="match status" value="1"/>
</dbReference>
<gene>
    <name evidence="2" type="ORF">ATC1_13392</name>
</gene>
<organism evidence="2">
    <name type="scientific">Flexilinea flocculi</name>
    <dbReference type="NCBI Taxonomy" id="1678840"/>
    <lineage>
        <taxon>Bacteria</taxon>
        <taxon>Bacillati</taxon>
        <taxon>Chloroflexota</taxon>
        <taxon>Anaerolineae</taxon>
        <taxon>Anaerolineales</taxon>
        <taxon>Anaerolineaceae</taxon>
        <taxon>Flexilinea</taxon>
    </lineage>
</organism>
<dbReference type="RefSeq" id="WP_062279684.1">
    <property type="nucleotide sequence ID" value="NZ_DF968181.1"/>
</dbReference>
<dbReference type="OrthoDB" id="171132at2"/>
<accession>A0A0S7BRH5</accession>
<evidence type="ECO:0000313" key="3">
    <source>
        <dbReference type="Proteomes" id="UP000053370"/>
    </source>
</evidence>
<protein>
    <submittedName>
        <fullName evidence="2">Peptidase_C39 like family</fullName>
    </submittedName>
</protein>
<dbReference type="Pfam" id="PF13529">
    <property type="entry name" value="Peptidase_C39_2"/>
    <property type="match status" value="1"/>
</dbReference>